<organism evidence="2 3">
    <name type="scientific">Dryococelus australis</name>
    <dbReference type="NCBI Taxonomy" id="614101"/>
    <lineage>
        <taxon>Eukaryota</taxon>
        <taxon>Metazoa</taxon>
        <taxon>Ecdysozoa</taxon>
        <taxon>Arthropoda</taxon>
        <taxon>Hexapoda</taxon>
        <taxon>Insecta</taxon>
        <taxon>Pterygota</taxon>
        <taxon>Neoptera</taxon>
        <taxon>Polyneoptera</taxon>
        <taxon>Phasmatodea</taxon>
        <taxon>Verophasmatodea</taxon>
        <taxon>Anareolatae</taxon>
        <taxon>Phasmatidae</taxon>
        <taxon>Eurycanthinae</taxon>
        <taxon>Dryococelus</taxon>
    </lineage>
</organism>
<name>A0ABQ9GXT2_9NEOP</name>
<keyword evidence="3" id="KW-1185">Reference proteome</keyword>
<dbReference type="Proteomes" id="UP001159363">
    <property type="component" value="Chromosome 7"/>
</dbReference>
<evidence type="ECO:0000313" key="3">
    <source>
        <dbReference type="Proteomes" id="UP001159363"/>
    </source>
</evidence>
<feature type="region of interest" description="Disordered" evidence="1">
    <location>
        <begin position="177"/>
        <end position="199"/>
    </location>
</feature>
<comment type="caution">
    <text evidence="2">The sequence shown here is derived from an EMBL/GenBank/DDBJ whole genome shotgun (WGS) entry which is preliminary data.</text>
</comment>
<feature type="compositionally biased region" description="Basic and acidic residues" evidence="1">
    <location>
        <begin position="73"/>
        <end position="84"/>
    </location>
</feature>
<protein>
    <submittedName>
        <fullName evidence="2">Uncharacterized protein</fullName>
    </submittedName>
</protein>
<evidence type="ECO:0000313" key="2">
    <source>
        <dbReference type="EMBL" id="KAJ8876841.1"/>
    </source>
</evidence>
<gene>
    <name evidence="2" type="ORF">PR048_021288</name>
</gene>
<sequence length="681" mass="75969">MRGVVAKWREEDIVGRGSRFFVTRICKTVSGVLNVTLLYRLFTADSDIRLLLEGTPLEYRVEKFRRHNEVLRSDEGEARRDPRENPPNCGVSRRDSRVRKSGRVPAGSGTRFALMEASTLAAESPRPLLLLRAREQQVRRKRSYLHGAGRRSCSRPARLCQGRPCLLLAAAAARRRTQSRSSLQESRTLQHGERQKAPNALMHSSALPTLSRLSTQLETLVCRRIAISVVARPLRSCPTLRQTSLNCRTSAKYLRERLTALRLRGGEEGIYSYVSSDPKSFAPSKMIIPENSCSSSLVVVSSEWGGGERRGRDTSQVGCQSFPGRRAMEKRKLSHFLKVNFTNVSPITPGGSWEGVRGDGWQGLVTPPLFNQYTSSGAMRARRVRRSQPATSVIYVFTVERCSDAGDTDRATICYPCKEACNSERNANIILLIPRRWRRASKSVFVARATLSTHVASVKALIGWSSSSRSISFKMSYRKVHLPGRVTTDCRMWELCRTLPLVGAFSRRSPVSPRPYIPAPLRRMLQSQRRVRNRFISPQPTPAATFKKGPQHLVQTVACFLNADADLVELAAHLLLRRHCVIRYNYNPIVNIKHSWGHGGVVVRLLSSHHVEPGSTPGKIAPGFLHVGSVQDDAAGRLIFSLNSHLPHPCIPVLLHTHLTLPSRTLKSFVLGASQISSLAH</sequence>
<evidence type="ECO:0000256" key="1">
    <source>
        <dbReference type="SAM" id="MobiDB-lite"/>
    </source>
</evidence>
<accession>A0ABQ9GXT2</accession>
<reference evidence="2 3" key="1">
    <citation type="submission" date="2023-02" db="EMBL/GenBank/DDBJ databases">
        <title>LHISI_Scaffold_Assembly.</title>
        <authorList>
            <person name="Stuart O.P."/>
            <person name="Cleave R."/>
            <person name="Magrath M.J.L."/>
            <person name="Mikheyev A.S."/>
        </authorList>
    </citation>
    <scope>NUCLEOTIDE SEQUENCE [LARGE SCALE GENOMIC DNA]</scope>
    <source>
        <strain evidence="2">Daus_M_001</strain>
        <tissue evidence="2">Leg muscle</tissue>
    </source>
</reference>
<feature type="region of interest" description="Disordered" evidence="1">
    <location>
        <begin position="73"/>
        <end position="107"/>
    </location>
</feature>
<dbReference type="EMBL" id="JARBHB010000008">
    <property type="protein sequence ID" value="KAJ8876841.1"/>
    <property type="molecule type" value="Genomic_DNA"/>
</dbReference>
<proteinExistence type="predicted"/>